<accession>A0A0C2WEE2</accession>
<dbReference type="Pfam" id="PF00397">
    <property type="entry name" value="WW"/>
    <property type="match status" value="1"/>
</dbReference>
<keyword evidence="8" id="KW-0931">ER-Golgi transport</keyword>
<reference evidence="15" key="2">
    <citation type="submission" date="2015-01" db="EMBL/GenBank/DDBJ databases">
        <title>Evolutionary Origins and Diversification of the Mycorrhizal Mutualists.</title>
        <authorList>
            <consortium name="DOE Joint Genome Institute"/>
            <consortium name="Mycorrhizal Genomics Consortium"/>
            <person name="Kohler A."/>
            <person name="Kuo A."/>
            <person name="Nagy L.G."/>
            <person name="Floudas D."/>
            <person name="Copeland A."/>
            <person name="Barry K.W."/>
            <person name="Cichocki N."/>
            <person name="Veneault-Fourrey C."/>
            <person name="LaButti K."/>
            <person name="Lindquist E.A."/>
            <person name="Lipzen A."/>
            <person name="Lundell T."/>
            <person name="Morin E."/>
            <person name="Murat C."/>
            <person name="Riley R."/>
            <person name="Ohm R."/>
            <person name="Sun H."/>
            <person name="Tunlid A."/>
            <person name="Henrissat B."/>
            <person name="Grigoriev I.V."/>
            <person name="Hibbett D.S."/>
            <person name="Martin F."/>
        </authorList>
    </citation>
    <scope>NUCLEOTIDE SEQUENCE [LARGE SCALE GENOMIC DNA]</scope>
    <source>
        <strain evidence="15">MAFF 305830</strain>
    </source>
</reference>
<evidence type="ECO:0000256" key="9">
    <source>
        <dbReference type="ARBA" id="ARBA00022927"/>
    </source>
</evidence>
<dbReference type="Pfam" id="PF08033">
    <property type="entry name" value="Sec23_BS"/>
    <property type="match status" value="1"/>
</dbReference>
<keyword evidence="9" id="KW-0653">Protein transport</keyword>
<dbReference type="GO" id="GO:0000149">
    <property type="term" value="F:SNARE binding"/>
    <property type="evidence" value="ECO:0007669"/>
    <property type="project" value="TreeGrafter"/>
</dbReference>
<evidence type="ECO:0000256" key="2">
    <source>
        <dbReference type="ARBA" id="ARBA00004496"/>
    </source>
</evidence>
<dbReference type="GO" id="GO:0030127">
    <property type="term" value="C:COPII vesicle coat"/>
    <property type="evidence" value="ECO:0007669"/>
    <property type="project" value="InterPro"/>
</dbReference>
<dbReference type="Gene3D" id="1.20.120.730">
    <property type="entry name" value="Sec23/Sec24 helical domain"/>
    <property type="match status" value="1"/>
</dbReference>
<dbReference type="CDD" id="cd01479">
    <property type="entry name" value="Sec24-like"/>
    <property type="match status" value="1"/>
</dbReference>
<evidence type="ECO:0000256" key="8">
    <source>
        <dbReference type="ARBA" id="ARBA00022892"/>
    </source>
</evidence>
<feature type="domain" description="WW" evidence="13">
    <location>
        <begin position="4"/>
        <end position="38"/>
    </location>
</feature>
<organism evidence="14 15">
    <name type="scientific">Serendipita vermifera MAFF 305830</name>
    <dbReference type="NCBI Taxonomy" id="933852"/>
    <lineage>
        <taxon>Eukaryota</taxon>
        <taxon>Fungi</taxon>
        <taxon>Dikarya</taxon>
        <taxon>Basidiomycota</taxon>
        <taxon>Agaricomycotina</taxon>
        <taxon>Agaricomycetes</taxon>
        <taxon>Sebacinales</taxon>
        <taxon>Serendipitaceae</taxon>
        <taxon>Serendipita</taxon>
    </lineage>
</organism>
<dbReference type="InterPro" id="IPR036020">
    <property type="entry name" value="WW_dom_sf"/>
</dbReference>
<keyword evidence="10" id="KW-0333">Golgi apparatus</keyword>
<dbReference type="InterPro" id="IPR006896">
    <property type="entry name" value="Sec23/24_trunk_dom"/>
</dbReference>
<evidence type="ECO:0000256" key="7">
    <source>
        <dbReference type="ARBA" id="ARBA00022824"/>
    </source>
</evidence>
<dbReference type="PROSITE" id="PS50020">
    <property type="entry name" value="WW_DOMAIN_2"/>
    <property type="match status" value="1"/>
</dbReference>
<dbReference type="Proteomes" id="UP000054097">
    <property type="component" value="Unassembled WGS sequence"/>
</dbReference>
<dbReference type="InterPro" id="IPR029006">
    <property type="entry name" value="ADF-H/Gelsolin-like_dom_sf"/>
</dbReference>
<dbReference type="InterPro" id="IPR036175">
    <property type="entry name" value="Sec23/24_helical_dom_sf"/>
</dbReference>
<dbReference type="InterPro" id="IPR036465">
    <property type="entry name" value="vWFA_dom_sf"/>
</dbReference>
<evidence type="ECO:0000256" key="10">
    <source>
        <dbReference type="ARBA" id="ARBA00023034"/>
    </source>
</evidence>
<dbReference type="GO" id="GO:0008270">
    <property type="term" value="F:zinc ion binding"/>
    <property type="evidence" value="ECO:0007669"/>
    <property type="project" value="InterPro"/>
</dbReference>
<dbReference type="OrthoDB" id="49016at2759"/>
<dbReference type="InterPro" id="IPR041742">
    <property type="entry name" value="Sec24-like_trunk_dom"/>
</dbReference>
<dbReference type="SUPFAM" id="SSF51045">
    <property type="entry name" value="WW domain"/>
    <property type="match status" value="1"/>
</dbReference>
<dbReference type="Gene3D" id="2.60.40.1670">
    <property type="entry name" value="beta-sandwich domain of Sec23/24"/>
    <property type="match status" value="1"/>
</dbReference>
<dbReference type="HOGENOM" id="CLU_004589_2_1_1"/>
<evidence type="ECO:0000313" key="14">
    <source>
        <dbReference type="EMBL" id="KIM24823.1"/>
    </source>
</evidence>
<dbReference type="SUPFAM" id="SSF53300">
    <property type="entry name" value="vWA-like"/>
    <property type="match status" value="1"/>
</dbReference>
<dbReference type="GO" id="GO:0090110">
    <property type="term" value="P:COPII-coated vesicle cargo loading"/>
    <property type="evidence" value="ECO:0007669"/>
    <property type="project" value="TreeGrafter"/>
</dbReference>
<dbReference type="InterPro" id="IPR007123">
    <property type="entry name" value="Gelsolin-like_dom"/>
</dbReference>
<dbReference type="Pfam" id="PF00626">
    <property type="entry name" value="Gelsolin"/>
    <property type="match status" value="1"/>
</dbReference>
<keyword evidence="7" id="KW-0256">Endoplasmic reticulum</keyword>
<dbReference type="Gene3D" id="3.40.50.410">
    <property type="entry name" value="von Willebrand factor, type A domain"/>
    <property type="match status" value="1"/>
</dbReference>
<dbReference type="InterPro" id="IPR001202">
    <property type="entry name" value="WW_dom"/>
</dbReference>
<feature type="region of interest" description="Disordered" evidence="12">
    <location>
        <begin position="26"/>
        <end position="86"/>
    </location>
</feature>
<feature type="region of interest" description="Disordered" evidence="12">
    <location>
        <begin position="456"/>
        <end position="484"/>
    </location>
</feature>
<dbReference type="InterPro" id="IPR006895">
    <property type="entry name" value="Znf_Sec23_Sec24"/>
</dbReference>
<keyword evidence="15" id="KW-1185">Reference proteome</keyword>
<protein>
    <recommendedName>
        <fullName evidence="13">WW domain-containing protein</fullName>
    </recommendedName>
</protein>
<dbReference type="InterPro" id="IPR036180">
    <property type="entry name" value="Gelsolin-like_dom_sf"/>
</dbReference>
<dbReference type="Pfam" id="PF04815">
    <property type="entry name" value="Sec23_helical"/>
    <property type="match status" value="1"/>
</dbReference>
<dbReference type="AlphaFoldDB" id="A0A0C2WEE2"/>
<keyword evidence="5" id="KW-0813">Transport</keyword>
<gene>
    <name evidence="14" type="ORF">M408DRAFT_331628</name>
</gene>
<dbReference type="SUPFAM" id="SSF82919">
    <property type="entry name" value="Zn-finger domain of Sec23/24"/>
    <property type="match status" value="1"/>
</dbReference>
<evidence type="ECO:0000256" key="4">
    <source>
        <dbReference type="ARBA" id="ARBA00008334"/>
    </source>
</evidence>
<dbReference type="SUPFAM" id="SSF81811">
    <property type="entry name" value="Helical domain of Sec23/24"/>
    <property type="match status" value="1"/>
</dbReference>
<evidence type="ECO:0000259" key="13">
    <source>
        <dbReference type="PROSITE" id="PS50020"/>
    </source>
</evidence>
<evidence type="ECO:0000256" key="6">
    <source>
        <dbReference type="ARBA" id="ARBA00022490"/>
    </source>
</evidence>
<dbReference type="PANTHER" id="PTHR13803">
    <property type="entry name" value="SEC24-RELATED PROTEIN"/>
    <property type="match status" value="1"/>
</dbReference>
<dbReference type="SMART" id="SM00456">
    <property type="entry name" value="WW"/>
    <property type="match status" value="1"/>
</dbReference>
<evidence type="ECO:0000313" key="15">
    <source>
        <dbReference type="Proteomes" id="UP000054097"/>
    </source>
</evidence>
<comment type="subcellular location">
    <subcellularLocation>
        <location evidence="2">Cytoplasm</location>
    </subcellularLocation>
    <subcellularLocation>
        <location evidence="3">Endoplasmic reticulum membrane</location>
    </subcellularLocation>
    <subcellularLocation>
        <location evidence="1">Golgi apparatus membrane</location>
    </subcellularLocation>
</comment>
<evidence type="ECO:0000256" key="11">
    <source>
        <dbReference type="ARBA" id="ARBA00023136"/>
    </source>
</evidence>
<dbReference type="InterPro" id="IPR036174">
    <property type="entry name" value="Znf_Sec23_Sec24_sf"/>
</dbReference>
<dbReference type="GO" id="GO:0000139">
    <property type="term" value="C:Golgi membrane"/>
    <property type="evidence" value="ECO:0007669"/>
    <property type="project" value="UniProtKB-SubCell"/>
</dbReference>
<evidence type="ECO:0000256" key="3">
    <source>
        <dbReference type="ARBA" id="ARBA00004586"/>
    </source>
</evidence>
<dbReference type="InterPro" id="IPR012990">
    <property type="entry name" value="Beta-sandwich_Sec23_24"/>
</dbReference>
<dbReference type="InterPro" id="IPR050550">
    <property type="entry name" value="SEC23_SEC24_subfamily"/>
</dbReference>
<dbReference type="Pfam" id="PF04811">
    <property type="entry name" value="Sec23_trunk"/>
    <property type="match status" value="1"/>
</dbReference>
<feature type="compositionally biased region" description="Low complexity" evidence="12">
    <location>
        <begin position="121"/>
        <end position="145"/>
    </location>
</feature>
<proteinExistence type="inferred from homology"/>
<dbReference type="CDD" id="cd00201">
    <property type="entry name" value="WW"/>
    <property type="match status" value="1"/>
</dbReference>
<dbReference type="GO" id="GO:0005789">
    <property type="term" value="C:endoplasmic reticulum membrane"/>
    <property type="evidence" value="ECO:0007669"/>
    <property type="project" value="UniProtKB-SubCell"/>
</dbReference>
<dbReference type="Pfam" id="PF04810">
    <property type="entry name" value="zf-Sec23_Sec24"/>
    <property type="match status" value="1"/>
</dbReference>
<dbReference type="SUPFAM" id="SSF81995">
    <property type="entry name" value="beta-sandwich domain of Sec23/24"/>
    <property type="match status" value="1"/>
</dbReference>
<dbReference type="Gene3D" id="2.30.30.380">
    <property type="entry name" value="Zn-finger domain of Sec23/24"/>
    <property type="match status" value="1"/>
</dbReference>
<dbReference type="GO" id="GO:0070971">
    <property type="term" value="C:endoplasmic reticulum exit site"/>
    <property type="evidence" value="ECO:0007669"/>
    <property type="project" value="TreeGrafter"/>
</dbReference>
<dbReference type="Gene3D" id="3.40.20.10">
    <property type="entry name" value="Severin"/>
    <property type="match status" value="1"/>
</dbReference>
<dbReference type="Gene3D" id="2.20.70.10">
    <property type="match status" value="1"/>
</dbReference>
<evidence type="ECO:0000256" key="1">
    <source>
        <dbReference type="ARBA" id="ARBA00004394"/>
    </source>
</evidence>
<dbReference type="PANTHER" id="PTHR13803:SF39">
    <property type="entry name" value="SECRETORY 24AB, ISOFORM A"/>
    <property type="match status" value="1"/>
</dbReference>
<keyword evidence="11" id="KW-0472">Membrane</keyword>
<keyword evidence="6" id="KW-0963">Cytoplasm</keyword>
<dbReference type="GO" id="GO:0006886">
    <property type="term" value="P:intracellular protein transport"/>
    <property type="evidence" value="ECO:0007669"/>
    <property type="project" value="InterPro"/>
</dbReference>
<reference evidence="14 15" key="1">
    <citation type="submission" date="2014-04" db="EMBL/GenBank/DDBJ databases">
        <authorList>
            <consortium name="DOE Joint Genome Institute"/>
            <person name="Kuo A."/>
            <person name="Zuccaro A."/>
            <person name="Kohler A."/>
            <person name="Nagy L.G."/>
            <person name="Floudas D."/>
            <person name="Copeland A."/>
            <person name="Barry K.W."/>
            <person name="Cichocki N."/>
            <person name="Veneault-Fourrey C."/>
            <person name="LaButti K."/>
            <person name="Lindquist E.A."/>
            <person name="Lipzen A."/>
            <person name="Lundell T."/>
            <person name="Morin E."/>
            <person name="Murat C."/>
            <person name="Sun H."/>
            <person name="Tunlid A."/>
            <person name="Henrissat B."/>
            <person name="Grigoriev I.V."/>
            <person name="Hibbett D.S."/>
            <person name="Martin F."/>
            <person name="Nordberg H.P."/>
            <person name="Cantor M.N."/>
            <person name="Hua S.X."/>
        </authorList>
    </citation>
    <scope>NUCLEOTIDE SEQUENCE [LARGE SCALE GENOMIC DNA]</scope>
    <source>
        <strain evidence="14 15">MAFF 305830</strain>
    </source>
</reference>
<sequence length="1032" mass="111282">MSSQELPPGWEAQWHAEHQRYLFIEVETGQTQWEPPTQAYGDPESQGQHPPEGDLLSPGTPSHPAHAPKKRQYAAGQSQAYYGTPEPSYGDFGGGAAGGGYYGGGAPGPGPAGGAGGGFFTPGLAGEQQGFQQQQQQAPYYGQQPPAQPSPSGAGGAGWYGANPSYPSNPLAGPPGQETYGAAAPGAGYGQPGVGALADQFSQMGMGGQKPFALYTTNLLQTPPDPLDLMKPPPEIRLPPGASATNSPYANADPSYTRCTLNAIPTTSSLLSKCKVPLALVITPHRSVPSTATNADGEPLAGVDPADEPVPIITDQVIPRCRRCRAYINPYVIFIDGGSRWKCIMCNVSNEVPAEYDWDRTTNTQIDRWSRPELNRSVVEFVAPTEYMVRPPQPPVYVFLLDVSPAAVQSGMLATATRTILENLSRIPNTDGRTKVAVIGFDAALYFFSLTAPANPAAPSAAQDEGEDGENAEPQPPQEEPEPEINMMVVSDLDDVYLPRPNDLLVNLSESRKPLESLLERINDMFASAIGGIPPGMQGAPQGPSAMGPALQAGYKMISPIGGKLIVLSASLPTLGAGTLKDRDDPKLFGTTKESNLLQPAVPFYKTFAIDCSRSQVSVDMFLFSSGYQDIATLSGLPRYTAGQTYFYPAFNAARSEDAIKFAHEFGEVLASPIGLEAVIRVRASRGLRMTSFNGNFFVRSTDLLSLASVPVDQTYTMEVVIEENLSVPFVVFQTGVLHTSCFGERRIRVVTIALPTTSSISEMYASVDQVALATVLCQRAVERSISHKLEDARDAVTNKLIDIMTAYRSSMTAGGAGAASQLAIADNMKMLPVLMLGLLKNTGIRASSTIPSDLRAYAQALLTSLPPQMVIPYIHPNFYSLVDMAPEAGTVGEHGIIMPMPLPLTSERLVRHGLFLIEDGQSMFLWIGRDAVPQLVQDVFGVERYDLLQSGKITLPLLDNDFNQRINAIIAKTREMRRGPYWPHLYLVKEDGEPALRQWALSMLIQDRSDQTPSYQQYLALLRDKVNGSGY</sequence>
<dbReference type="InterPro" id="IPR006900">
    <property type="entry name" value="Sec23/24_helical_dom"/>
</dbReference>
<comment type="similarity">
    <text evidence="4">Belongs to the SEC23/SEC24 family. SEC24 subfamily.</text>
</comment>
<dbReference type="SUPFAM" id="SSF82754">
    <property type="entry name" value="C-terminal, gelsolin-like domain of Sec23/24"/>
    <property type="match status" value="1"/>
</dbReference>
<dbReference type="EMBL" id="KN824320">
    <property type="protein sequence ID" value="KIM24823.1"/>
    <property type="molecule type" value="Genomic_DNA"/>
</dbReference>
<evidence type="ECO:0000256" key="12">
    <source>
        <dbReference type="SAM" id="MobiDB-lite"/>
    </source>
</evidence>
<feature type="region of interest" description="Disordered" evidence="12">
    <location>
        <begin position="113"/>
        <end position="161"/>
    </location>
</feature>
<name>A0A0C2WEE2_SERVB</name>
<evidence type="ECO:0000256" key="5">
    <source>
        <dbReference type="ARBA" id="ARBA00022448"/>
    </source>
</evidence>
<dbReference type="STRING" id="933852.A0A0C2WEE2"/>